<dbReference type="AlphaFoldDB" id="F0P156"/>
<dbReference type="EMBL" id="CP002455">
    <property type="protein sequence ID" value="ADX67555.1"/>
    <property type="molecule type" value="Genomic_DNA"/>
</dbReference>
<dbReference type="Proteomes" id="UP000008641">
    <property type="component" value="Chromosome"/>
</dbReference>
<reference evidence="1 2" key="1">
    <citation type="journal article" date="2011" name="Stand. Genomic Sci.">
        <title>Complete genome sequence of Weeksella virosa type strain (9751).</title>
        <authorList>
            <person name="Lang E."/>
            <person name="Teshima H."/>
            <person name="Lucas S."/>
            <person name="Lapidus A."/>
            <person name="Hammon N."/>
            <person name="Deshpande S."/>
            <person name="Nolan M."/>
            <person name="Cheng J.F."/>
            <person name="Pitluck S."/>
            <person name="Liolios K."/>
            <person name="Pagani I."/>
            <person name="Mikhailova N."/>
            <person name="Ivanova N."/>
            <person name="Mavromatis K."/>
            <person name="Pati A."/>
            <person name="Tapia R."/>
            <person name="Han C."/>
            <person name="Goodwin L."/>
            <person name="Chen A."/>
            <person name="Palaniappan K."/>
            <person name="Land M."/>
            <person name="Hauser L."/>
            <person name="Chang Y.J."/>
            <person name="Jeffries C.D."/>
            <person name="Brambilla E.M."/>
            <person name="Kopitz M."/>
            <person name="Rohde M."/>
            <person name="Goker M."/>
            <person name="Tindall B.J."/>
            <person name="Detter J.C."/>
            <person name="Woyke T."/>
            <person name="Bristow J."/>
            <person name="Eisen J.A."/>
            <person name="Markowitz V."/>
            <person name="Hugenholtz P."/>
            <person name="Klenk H.P."/>
            <person name="Kyrpides N.C."/>
        </authorList>
    </citation>
    <scope>NUCLEOTIDE SEQUENCE [LARGE SCALE GENOMIC DNA]</scope>
    <source>
        <strain evidence="2">ATCC 43766 / DSM 16922 / JCM 21250 / NBRC 16016 / NCTC 11634 / CL345/78</strain>
    </source>
</reference>
<gene>
    <name evidence="1" type="ordered locus">Weevi_0842</name>
</gene>
<dbReference type="InterPro" id="IPR005901">
    <property type="entry name" value="GLPGLI"/>
</dbReference>
<proteinExistence type="predicted"/>
<reference evidence="2" key="2">
    <citation type="journal article" date="2011" name="Stand. Genomic Sci.">
        <title>Complete genome sequence of Weeksella virosa type strain (9751T).</title>
        <authorList>
            <person name="Lang E."/>
            <person name="Teshima H."/>
            <person name="Lucas S."/>
            <person name="Lapidus A."/>
            <person name="Hammon N."/>
            <person name="Deshpande S."/>
            <person name="Nolan M."/>
            <person name="Cheng J."/>
            <person name="Pitluck S."/>
            <person name="Liolios K."/>
            <person name="Pagani I."/>
            <person name="Mikhailova N."/>
            <person name="Ivanova N."/>
            <person name="Mavromatis K."/>
            <person name="Pati A."/>
            <person name="Tapia R."/>
            <person name="Han C."/>
            <person name="Goodwin L."/>
            <person name="Chen A."/>
            <person name="Palaniappan K."/>
            <person name="Land M."/>
            <person name="Hauser L."/>
            <person name="Chang Y."/>
            <person name="Jeffries C."/>
            <person name="Brambilla E."/>
            <person name="Kopitz M."/>
            <person name="Rohde M."/>
            <person name="Goker M."/>
            <person name="Tindall B."/>
            <person name="Detter J."/>
            <person name="Woyke T."/>
            <person name="Bristow J."/>
            <person name="Eisen J."/>
            <person name="Markowitz V."/>
            <person name="Hugenholtz P."/>
            <person name="Klenk H."/>
            <person name="Kyrpides N."/>
        </authorList>
    </citation>
    <scope>NUCLEOTIDE SEQUENCE [LARGE SCALE GENOMIC DNA]</scope>
    <source>
        <strain evidence="2">ATCC 43766 / DSM 16922 / JCM 21250 / NBRC 16016 / NCTC 11634 / CL345/78</strain>
    </source>
</reference>
<accession>F0P156</accession>
<evidence type="ECO:0008006" key="3">
    <source>
        <dbReference type="Google" id="ProtNLM"/>
    </source>
</evidence>
<dbReference type="Pfam" id="PF09697">
    <property type="entry name" value="Porph_ging"/>
    <property type="match status" value="1"/>
</dbReference>
<sequence length="205" mass="23662">MSLDNKSSSSRTNLHGVFVPTEFELKINQDFSVFHYLDRINNAQADMMFMLGLDDDMYIDLSKNSAYERREIGKKKFLVQRDISYYPWTITRQSQKMFGYNIRKAFFSEGEESVVAYFATDLPFRHGPYGYFGLPGLIVALDITIKTSQGALLGKHFALKSIEILDESQPIVLPKDKLISYDKAERLADEWFDKQIEIQSQGVEK</sequence>
<organism evidence="1 2">
    <name type="scientific">Weeksella virosa (strain ATCC 43766 / DSM 16922 / JCM 21250 / CCUG 30538 / CDC 9751 / IAM 14551 / NBRC 16016 / NCTC 11634 / CL345/78)</name>
    <dbReference type="NCBI Taxonomy" id="865938"/>
    <lineage>
        <taxon>Bacteria</taxon>
        <taxon>Pseudomonadati</taxon>
        <taxon>Bacteroidota</taxon>
        <taxon>Flavobacteriia</taxon>
        <taxon>Flavobacteriales</taxon>
        <taxon>Weeksellaceae</taxon>
        <taxon>Weeksella</taxon>
    </lineage>
</organism>
<dbReference type="NCBIfam" id="TIGR01200">
    <property type="entry name" value="GLPGLI"/>
    <property type="match status" value="1"/>
</dbReference>
<dbReference type="KEGG" id="wvi:Weevi_0842"/>
<evidence type="ECO:0000313" key="1">
    <source>
        <dbReference type="EMBL" id="ADX67555.1"/>
    </source>
</evidence>
<dbReference type="HOGENOM" id="CLU_1337064_0_0_10"/>
<dbReference type="STRING" id="865938.Weevi_0842"/>
<evidence type="ECO:0000313" key="2">
    <source>
        <dbReference type="Proteomes" id="UP000008641"/>
    </source>
</evidence>
<keyword evidence="2" id="KW-1185">Reference proteome</keyword>
<name>F0P156_WEEVC</name>
<protein>
    <recommendedName>
        <fullName evidence="3">GLPGLI family protein</fullName>
    </recommendedName>
</protein>